<dbReference type="RefSeq" id="WP_094604401.1">
    <property type="nucleotide sequence ID" value="NZ_CP155573.1"/>
</dbReference>
<dbReference type="PROSITE" id="PS51725">
    <property type="entry name" value="ABM"/>
    <property type="match status" value="1"/>
</dbReference>
<dbReference type="Gene3D" id="3.30.70.100">
    <property type="match status" value="1"/>
</dbReference>
<dbReference type="InterPro" id="IPR007138">
    <property type="entry name" value="ABM_dom"/>
</dbReference>
<dbReference type="PANTHER" id="PTHR33336:SF3">
    <property type="entry name" value="ABM DOMAIN-CONTAINING PROTEIN"/>
    <property type="match status" value="1"/>
</dbReference>
<dbReference type="PANTHER" id="PTHR33336">
    <property type="entry name" value="QUINOL MONOOXYGENASE YGIN-RELATED"/>
    <property type="match status" value="1"/>
</dbReference>
<dbReference type="Pfam" id="PF03992">
    <property type="entry name" value="ABM"/>
    <property type="match status" value="1"/>
</dbReference>
<evidence type="ECO:0000313" key="3">
    <source>
        <dbReference type="Proteomes" id="UP000216752"/>
    </source>
</evidence>
<evidence type="ECO:0000259" key="1">
    <source>
        <dbReference type="PROSITE" id="PS51725"/>
    </source>
</evidence>
<dbReference type="Proteomes" id="UP000216752">
    <property type="component" value="Chromosome"/>
</dbReference>
<dbReference type="EMBL" id="CP155573">
    <property type="protein sequence ID" value="XFO69146.1"/>
    <property type="molecule type" value="Genomic_DNA"/>
</dbReference>
<organism evidence="2 3">
    <name type="scientific">Sporomusa silvacetica DSM 10669</name>
    <dbReference type="NCBI Taxonomy" id="1123289"/>
    <lineage>
        <taxon>Bacteria</taxon>
        <taxon>Bacillati</taxon>
        <taxon>Bacillota</taxon>
        <taxon>Negativicutes</taxon>
        <taxon>Selenomonadales</taxon>
        <taxon>Sporomusaceae</taxon>
        <taxon>Sporomusa</taxon>
    </lineage>
</organism>
<dbReference type="InterPro" id="IPR050744">
    <property type="entry name" value="AI-2_Isomerase_LsrG"/>
</dbReference>
<reference evidence="2" key="1">
    <citation type="submission" date="2024-05" db="EMBL/GenBank/DDBJ databases">
        <title>Isolation and characterization of Sporomusa carbonis sp. nov., a carboxydotrophic hydrogenogen in the genus of Sporomusa isolated from a charcoal burning pile.</title>
        <authorList>
            <person name="Boeer T."/>
            <person name="Rosenbaum F."/>
            <person name="Eysell L."/>
            <person name="Mueller V."/>
            <person name="Daniel R."/>
            <person name="Poehlein A."/>
        </authorList>
    </citation>
    <scope>NUCLEOTIDE SEQUENCE [LARGE SCALE GENOMIC DNA]</scope>
    <source>
        <strain evidence="2">DSM 10669</strain>
    </source>
</reference>
<dbReference type="SUPFAM" id="SSF54909">
    <property type="entry name" value="Dimeric alpha+beta barrel"/>
    <property type="match status" value="1"/>
</dbReference>
<evidence type="ECO:0000313" key="2">
    <source>
        <dbReference type="EMBL" id="XFO69146.1"/>
    </source>
</evidence>
<protein>
    <recommendedName>
        <fullName evidence="1">ABM domain-containing protein</fullName>
    </recommendedName>
</protein>
<gene>
    <name evidence="2" type="ORF">SPSIL_053760</name>
</gene>
<name>A0ABZ3ITU8_9FIRM</name>
<sequence length="106" mass="12198">MIVLTAVIQAKPGKEQELKNLLMSLFPMVSQEVGVIEYKLHSAQSVPGKFFFYEKYRDQQTLDQHSNTPYLQDVFSKMDGLISEKLQVELFEEVVSIAELRENDLS</sequence>
<feature type="domain" description="ABM" evidence="1">
    <location>
        <begin position="2"/>
        <end position="90"/>
    </location>
</feature>
<keyword evidence="3" id="KW-1185">Reference proteome</keyword>
<accession>A0ABZ3ITU8</accession>
<proteinExistence type="predicted"/>
<dbReference type="InterPro" id="IPR011008">
    <property type="entry name" value="Dimeric_a/b-barrel"/>
</dbReference>